<evidence type="ECO:0000256" key="2">
    <source>
        <dbReference type="ARBA" id="ARBA00023002"/>
    </source>
</evidence>
<comment type="cofactor">
    <cofactor evidence="1 4">
        <name>thiamine diphosphate</name>
        <dbReference type="ChEBI" id="CHEBI:58937"/>
    </cofactor>
</comment>
<comment type="caution">
    <text evidence="5">The sequence shown here is derived from an EMBL/GenBank/DDBJ whole genome shotgun (WGS) entry which is preliminary data.</text>
</comment>
<reference evidence="5" key="1">
    <citation type="submission" date="2021-01" db="EMBL/GenBank/DDBJ databases">
        <authorList>
            <consortium name="Genoscope - CEA"/>
            <person name="William W."/>
        </authorList>
    </citation>
    <scope>NUCLEOTIDE SEQUENCE</scope>
</reference>
<evidence type="ECO:0000256" key="1">
    <source>
        <dbReference type="ARBA" id="ARBA00001964"/>
    </source>
</evidence>
<dbReference type="OrthoDB" id="10266385at2759"/>
<protein>
    <recommendedName>
        <fullName evidence="4">Pyruvate dehydrogenase E1 component subunit beta</fullName>
        <ecNumber evidence="4">1.2.4.1</ecNumber>
    </recommendedName>
</protein>
<dbReference type="EC" id="1.2.4.1" evidence="4"/>
<keyword evidence="3 4" id="KW-0786">Thiamine pyrophosphate</keyword>
<sequence length="249" mass="29602">MKQKYIAIVQYCYQLKFNCSEIEFARMTSQRNNQYYNGLEIVRDSNFLMINIYISWQYKGSKSFYDSFGKSRVQDTPITEVRFDGFECCNILILSLICNQNSNLQHYMNAGGLKTSIIFRAIMGIMITNVHNYLLHGLNYFVPYDCDDARDLLKTAVRNPNPVVFLENQITYMYLKFKTILWIMITLYQLKKQNNEPSMIINQLEIFNINWCRFGKRRNFLLSYQSQNLETLNRNIIIESIKKTNKQHQ</sequence>
<evidence type="ECO:0000256" key="3">
    <source>
        <dbReference type="ARBA" id="ARBA00023052"/>
    </source>
</evidence>
<dbReference type="PANTHER" id="PTHR11624:SF96">
    <property type="entry name" value="PYRUVATE DEHYDROGENASE E1 COMPONENT SUBUNIT BETA, MITOCHONDRIAL"/>
    <property type="match status" value="1"/>
</dbReference>
<proteinExistence type="predicted"/>
<evidence type="ECO:0000313" key="5">
    <source>
        <dbReference type="EMBL" id="CAD8129933.1"/>
    </source>
</evidence>
<keyword evidence="6" id="KW-1185">Reference proteome</keyword>
<evidence type="ECO:0000256" key="4">
    <source>
        <dbReference type="RuleBase" id="RU364074"/>
    </source>
</evidence>
<dbReference type="GO" id="GO:0004739">
    <property type="term" value="F:pyruvate dehydrogenase (acetyl-transferring) activity"/>
    <property type="evidence" value="ECO:0007669"/>
    <property type="project" value="UniProtKB-UniRule"/>
</dbReference>
<comment type="catalytic activity">
    <reaction evidence="4">
        <text>N(6)-[(R)-lipoyl]-L-lysyl-[protein] + pyruvate + H(+) = N(6)-[(R)-S(8)-acetyldihydrolipoyl]-L-lysyl-[protein] + CO2</text>
        <dbReference type="Rhea" id="RHEA:19189"/>
        <dbReference type="Rhea" id="RHEA-COMP:10474"/>
        <dbReference type="Rhea" id="RHEA-COMP:10478"/>
        <dbReference type="ChEBI" id="CHEBI:15361"/>
        <dbReference type="ChEBI" id="CHEBI:15378"/>
        <dbReference type="ChEBI" id="CHEBI:16526"/>
        <dbReference type="ChEBI" id="CHEBI:83099"/>
        <dbReference type="ChEBI" id="CHEBI:83111"/>
        <dbReference type="EC" id="1.2.4.1"/>
    </reaction>
</comment>
<gene>
    <name evidence="5" type="ORF">PSON_ATCC_30995.1.T2520004</name>
</gene>
<dbReference type="GO" id="GO:0006086">
    <property type="term" value="P:pyruvate decarboxylation to acetyl-CoA"/>
    <property type="evidence" value="ECO:0007669"/>
    <property type="project" value="InterPro"/>
</dbReference>
<dbReference type="PANTHER" id="PTHR11624">
    <property type="entry name" value="DEHYDROGENASE RELATED"/>
    <property type="match status" value="1"/>
</dbReference>
<keyword evidence="4" id="KW-0670">Pyruvate</keyword>
<dbReference type="Proteomes" id="UP000692954">
    <property type="component" value="Unassembled WGS sequence"/>
</dbReference>
<organism evidence="5 6">
    <name type="scientific">Paramecium sonneborni</name>
    <dbReference type="NCBI Taxonomy" id="65129"/>
    <lineage>
        <taxon>Eukaryota</taxon>
        <taxon>Sar</taxon>
        <taxon>Alveolata</taxon>
        <taxon>Ciliophora</taxon>
        <taxon>Intramacronucleata</taxon>
        <taxon>Oligohymenophorea</taxon>
        <taxon>Peniculida</taxon>
        <taxon>Parameciidae</taxon>
        <taxon>Paramecium</taxon>
    </lineage>
</organism>
<comment type="function">
    <text evidence="4">The pyruvate dehydrogenase complex catalyzes the overall conversion of pyruvate to acetyl-CoA and CO2.</text>
</comment>
<dbReference type="InterPro" id="IPR027110">
    <property type="entry name" value="PDHB_mito-type"/>
</dbReference>
<name>A0A8S1RRE4_9CILI</name>
<accession>A0A8S1RRE4</accession>
<keyword evidence="2 4" id="KW-0560">Oxidoreductase</keyword>
<evidence type="ECO:0000313" key="6">
    <source>
        <dbReference type="Proteomes" id="UP000692954"/>
    </source>
</evidence>
<dbReference type="AlphaFoldDB" id="A0A8S1RRE4"/>
<dbReference type="EMBL" id="CAJJDN010000252">
    <property type="protein sequence ID" value="CAD8129933.1"/>
    <property type="molecule type" value="Genomic_DNA"/>
</dbReference>